<feature type="transmembrane region" description="Helical" evidence="1">
    <location>
        <begin position="217"/>
        <end position="238"/>
    </location>
</feature>
<proteinExistence type="predicted"/>
<keyword evidence="2" id="KW-0732">Signal</keyword>
<evidence type="ECO:0000256" key="2">
    <source>
        <dbReference type="SAM" id="SignalP"/>
    </source>
</evidence>
<accession>A0ABR2UR12</accession>
<protein>
    <submittedName>
        <fullName evidence="3">Uncharacterized protein</fullName>
    </submittedName>
</protein>
<feature type="transmembrane region" description="Helical" evidence="1">
    <location>
        <begin position="250"/>
        <end position="271"/>
    </location>
</feature>
<feature type="transmembrane region" description="Helical" evidence="1">
    <location>
        <begin position="407"/>
        <end position="427"/>
    </location>
</feature>
<keyword evidence="4" id="KW-1185">Reference proteome</keyword>
<name>A0ABR2UR12_9PEZI</name>
<gene>
    <name evidence="3" type="ORF">SUNI508_09097</name>
</gene>
<keyword evidence="1" id="KW-0472">Membrane</keyword>
<feature type="signal peptide" evidence="2">
    <location>
        <begin position="1"/>
        <end position="20"/>
    </location>
</feature>
<evidence type="ECO:0000313" key="4">
    <source>
        <dbReference type="Proteomes" id="UP001408356"/>
    </source>
</evidence>
<feature type="transmembrane region" description="Helical" evidence="1">
    <location>
        <begin position="333"/>
        <end position="356"/>
    </location>
</feature>
<dbReference type="Proteomes" id="UP001408356">
    <property type="component" value="Unassembled WGS sequence"/>
</dbReference>
<dbReference type="EMBL" id="JARVKF010000401">
    <property type="protein sequence ID" value="KAK9417079.1"/>
    <property type="molecule type" value="Genomic_DNA"/>
</dbReference>
<reference evidence="3 4" key="1">
    <citation type="journal article" date="2024" name="J. Plant Pathol.">
        <title>Sequence and assembly of the genome of Seiridium unicorne, isolate CBS 538.82, causal agent of cypress canker disease.</title>
        <authorList>
            <person name="Scali E."/>
            <person name="Rocca G.D."/>
            <person name="Danti R."/>
            <person name="Garbelotto M."/>
            <person name="Barberini S."/>
            <person name="Baroncelli R."/>
            <person name="Emiliani G."/>
        </authorList>
    </citation>
    <scope>NUCLEOTIDE SEQUENCE [LARGE SCALE GENOMIC DNA]</scope>
    <source>
        <strain evidence="3 4">BM-138-508</strain>
    </source>
</reference>
<feature type="chain" id="PRO_5046500812" evidence="2">
    <location>
        <begin position="21"/>
        <end position="503"/>
    </location>
</feature>
<comment type="caution">
    <text evidence="3">The sequence shown here is derived from an EMBL/GenBank/DDBJ whole genome shotgun (WGS) entry which is preliminary data.</text>
</comment>
<feature type="transmembrane region" description="Helical" evidence="1">
    <location>
        <begin position="368"/>
        <end position="387"/>
    </location>
</feature>
<sequence length="503" mass="55188">MKFPQITVLCAVFSASFAGAASPSLHGHRVRQDSPTPCTSGTVETITTINRGNEGIWHVQANQTGLNQLYQFTRTDWLSNNKTAVLNECTSICLAGNNTETPGTWLPSGSYFEGAFVNTPGGSSQDPVWMCACFDNTLSQSNLVAGGGVWDEAWRYAAITDRRIRSRNWGPADIAVSNAIFWTSKGWSGSESMLETALPYATRLPEGPMVRIMSLEMLKTVIVFLQGIQAVTSIIGNFTSTGDYTTMDTVSGLFMPIGACGLLRLCAALWLTDDFHFTVPGDSPKQLQANSLKSYKTGFSTVSVDSFGYEPSEKLLPPMPEDFHIWYSRAFRILFMIPILGCWAIDIVYLSPFVGIFGRKGIFTTTSWLLGVYYQSLLAPTVIAFSYYFSVGPLRTNIIPCMSKMWYKVYCSFSAVFTVVLIVIAAVETRKTFCGKFTSLTPDFDHPCATGQQKLLNIGQSDGDMFAIAQNLTIYGQFVVANFTGMCLGVPDAATQWQSASMD</sequence>
<keyword evidence="1" id="KW-0812">Transmembrane</keyword>
<evidence type="ECO:0000256" key="1">
    <source>
        <dbReference type="SAM" id="Phobius"/>
    </source>
</evidence>
<evidence type="ECO:0000313" key="3">
    <source>
        <dbReference type="EMBL" id="KAK9417079.1"/>
    </source>
</evidence>
<keyword evidence="1" id="KW-1133">Transmembrane helix</keyword>
<organism evidence="3 4">
    <name type="scientific">Seiridium unicorne</name>
    <dbReference type="NCBI Taxonomy" id="138068"/>
    <lineage>
        <taxon>Eukaryota</taxon>
        <taxon>Fungi</taxon>
        <taxon>Dikarya</taxon>
        <taxon>Ascomycota</taxon>
        <taxon>Pezizomycotina</taxon>
        <taxon>Sordariomycetes</taxon>
        <taxon>Xylariomycetidae</taxon>
        <taxon>Amphisphaeriales</taxon>
        <taxon>Sporocadaceae</taxon>
        <taxon>Seiridium</taxon>
    </lineage>
</organism>